<dbReference type="AlphaFoldDB" id="A0A1Q5PNB7"/>
<proteinExistence type="predicted"/>
<evidence type="ECO:0000256" key="1">
    <source>
        <dbReference type="SAM" id="MobiDB-lite"/>
    </source>
</evidence>
<comment type="caution">
    <text evidence="2">The sequence shown here is derived from an EMBL/GenBank/DDBJ whole genome shotgun (WGS) entry which is preliminary data.</text>
</comment>
<name>A0A1Q5PNB7_9ACTO</name>
<keyword evidence="3" id="KW-1185">Reference proteome</keyword>
<evidence type="ECO:0008006" key="4">
    <source>
        <dbReference type="Google" id="ProtNLM"/>
    </source>
</evidence>
<dbReference type="EMBL" id="MQSV01000002">
    <property type="protein sequence ID" value="OKL49038.1"/>
    <property type="molecule type" value="Genomic_DNA"/>
</dbReference>
<protein>
    <recommendedName>
        <fullName evidence="4">DNA primase</fullName>
    </recommendedName>
</protein>
<gene>
    <name evidence="2" type="ORF">BSR29_04180</name>
</gene>
<reference evidence="2 3" key="1">
    <citation type="submission" date="2016-11" db="EMBL/GenBank/DDBJ databases">
        <title>Actinomyces gypaetusis sp. nov. isolated from the vulture Gypaetus barbatus in Qinghai Tibet Plateau China.</title>
        <authorList>
            <person name="Meng X."/>
        </authorList>
    </citation>
    <scope>NUCLEOTIDE SEQUENCE [LARGE SCALE GENOMIC DNA]</scope>
    <source>
        <strain evidence="2 3">VUL4_2</strain>
    </source>
</reference>
<dbReference type="STRING" id="1921764.BSR28_03750"/>
<accession>A0A1Q5PNB7</accession>
<evidence type="ECO:0000313" key="3">
    <source>
        <dbReference type="Proteomes" id="UP000186785"/>
    </source>
</evidence>
<sequence>MANKPQLALEKLINALENHLEIASSDLPLEDLEAAELALRDAFFTYDDVLFTAYEVELPFDMITDDDDLDEDDDDLDDVVLLDDEDDEDDEDEEDNDEDYFLIDEDDEDDDED</sequence>
<feature type="region of interest" description="Disordered" evidence="1">
    <location>
        <begin position="83"/>
        <end position="113"/>
    </location>
</feature>
<dbReference type="RefSeq" id="WP_073709027.1">
    <property type="nucleotide sequence ID" value="NZ_MQSU01000002.1"/>
</dbReference>
<evidence type="ECO:0000313" key="2">
    <source>
        <dbReference type="EMBL" id="OKL49038.1"/>
    </source>
</evidence>
<organism evidence="2 3">
    <name type="scientific">Boudabousia liubingyangii</name>
    <dbReference type="NCBI Taxonomy" id="1921764"/>
    <lineage>
        <taxon>Bacteria</taxon>
        <taxon>Bacillati</taxon>
        <taxon>Actinomycetota</taxon>
        <taxon>Actinomycetes</taxon>
        <taxon>Actinomycetales</taxon>
        <taxon>Actinomycetaceae</taxon>
        <taxon>Boudabousia</taxon>
    </lineage>
</organism>
<dbReference type="Proteomes" id="UP000186785">
    <property type="component" value="Unassembled WGS sequence"/>
</dbReference>